<sequence length="319" mass="35256">MKIIFMGTPEFSVGTLEACIQHHDVIGVFTQPDKPKGRGKQMTKPPVKVVAEAHDISVFQPDRIKKGDWTQLIRELAPDCIVVVAYGQILSKAILEIPKYGCINVHASLLPKLRGAAPINWAIVNGEVETGVTTMKMDVGLDTGDMLLKETIQIDDEMTAGELHDHLAIMGAQLLVKTLEGLENDSIVPEKQDDNHFTYAPMLNKELARMDWHLSAKRIKNLIRGFNPWPVAHTTYQGKTLKVYKANALAMEDLDALELTNYHKISAHGAVIGVRKNSILIKAESSVLEILEIQWGSAKRMPCGAFLLGHSVEIGTQLI</sequence>
<dbReference type="InterPro" id="IPR041711">
    <property type="entry name" value="Met-tRNA-FMT_N"/>
</dbReference>
<proteinExistence type="inferred from homology"/>
<accession>A0ABR9ZMX8</accession>
<dbReference type="InterPro" id="IPR044135">
    <property type="entry name" value="Met-tRNA-FMT_C"/>
</dbReference>
<dbReference type="GO" id="GO:0004479">
    <property type="term" value="F:methionyl-tRNA formyltransferase activity"/>
    <property type="evidence" value="ECO:0007669"/>
    <property type="project" value="UniProtKB-EC"/>
</dbReference>
<evidence type="ECO:0000313" key="11">
    <source>
        <dbReference type="EMBL" id="MBF4691671.1"/>
    </source>
</evidence>
<dbReference type="InterPro" id="IPR002376">
    <property type="entry name" value="Formyl_transf_N"/>
</dbReference>
<dbReference type="RefSeq" id="WP_194699917.1">
    <property type="nucleotide sequence ID" value="NZ_JADKNH010000001.1"/>
</dbReference>
<comment type="catalytic activity">
    <reaction evidence="7 8">
        <text>L-methionyl-tRNA(fMet) + (6R)-10-formyltetrahydrofolate = N-formyl-L-methionyl-tRNA(fMet) + (6S)-5,6,7,8-tetrahydrofolate + H(+)</text>
        <dbReference type="Rhea" id="RHEA:24380"/>
        <dbReference type="Rhea" id="RHEA-COMP:9952"/>
        <dbReference type="Rhea" id="RHEA-COMP:9953"/>
        <dbReference type="ChEBI" id="CHEBI:15378"/>
        <dbReference type="ChEBI" id="CHEBI:57453"/>
        <dbReference type="ChEBI" id="CHEBI:78530"/>
        <dbReference type="ChEBI" id="CHEBI:78844"/>
        <dbReference type="ChEBI" id="CHEBI:195366"/>
        <dbReference type="EC" id="2.1.2.9"/>
    </reaction>
</comment>
<comment type="caution">
    <text evidence="11">The sequence shown here is derived from an EMBL/GenBank/DDBJ whole genome shotgun (WGS) entry which is preliminary data.</text>
</comment>
<evidence type="ECO:0000256" key="1">
    <source>
        <dbReference type="ARBA" id="ARBA00002606"/>
    </source>
</evidence>
<keyword evidence="12" id="KW-1185">Reference proteome</keyword>
<dbReference type="Proteomes" id="UP000614200">
    <property type="component" value="Unassembled WGS sequence"/>
</dbReference>
<dbReference type="SUPFAM" id="SSF50486">
    <property type="entry name" value="FMT C-terminal domain-like"/>
    <property type="match status" value="1"/>
</dbReference>
<evidence type="ECO:0000313" key="12">
    <source>
        <dbReference type="Proteomes" id="UP000614200"/>
    </source>
</evidence>
<organism evidence="11 12">
    <name type="scientific">Fusibacter ferrireducens</name>
    <dbReference type="NCBI Taxonomy" id="2785058"/>
    <lineage>
        <taxon>Bacteria</taxon>
        <taxon>Bacillati</taxon>
        <taxon>Bacillota</taxon>
        <taxon>Clostridia</taxon>
        <taxon>Eubacteriales</taxon>
        <taxon>Eubacteriales Family XII. Incertae Sedis</taxon>
        <taxon>Fusibacter</taxon>
    </lineage>
</organism>
<evidence type="ECO:0000256" key="3">
    <source>
        <dbReference type="ARBA" id="ARBA00012261"/>
    </source>
</evidence>
<dbReference type="PANTHER" id="PTHR11138:SF5">
    <property type="entry name" value="METHIONYL-TRNA FORMYLTRANSFERASE, MITOCHONDRIAL"/>
    <property type="match status" value="1"/>
</dbReference>
<evidence type="ECO:0000256" key="7">
    <source>
        <dbReference type="ARBA" id="ARBA00048558"/>
    </source>
</evidence>
<dbReference type="InterPro" id="IPR037022">
    <property type="entry name" value="Formyl_trans_C_sf"/>
</dbReference>
<dbReference type="SUPFAM" id="SSF53328">
    <property type="entry name" value="Formyltransferase"/>
    <property type="match status" value="1"/>
</dbReference>
<dbReference type="InterPro" id="IPR005793">
    <property type="entry name" value="Formyl_trans_C"/>
</dbReference>
<dbReference type="HAMAP" id="MF_00182">
    <property type="entry name" value="Formyl_trans"/>
    <property type="match status" value="1"/>
</dbReference>
<reference evidence="11 12" key="1">
    <citation type="submission" date="2020-11" db="EMBL/GenBank/DDBJ databases">
        <title>Fusibacter basophilias sp. nov.</title>
        <authorList>
            <person name="Qiu D."/>
        </authorList>
    </citation>
    <scope>NUCLEOTIDE SEQUENCE [LARGE SCALE GENOMIC DNA]</scope>
    <source>
        <strain evidence="11 12">Q10-2</strain>
    </source>
</reference>
<feature type="domain" description="Formyl transferase C-terminal" evidence="10">
    <location>
        <begin position="203"/>
        <end position="310"/>
    </location>
</feature>
<evidence type="ECO:0000256" key="6">
    <source>
        <dbReference type="ARBA" id="ARBA00022917"/>
    </source>
</evidence>
<dbReference type="InterPro" id="IPR036477">
    <property type="entry name" value="Formyl_transf_N_sf"/>
</dbReference>
<evidence type="ECO:0000256" key="8">
    <source>
        <dbReference type="HAMAP-Rule" id="MF_00182"/>
    </source>
</evidence>
<dbReference type="EMBL" id="JADKNH010000001">
    <property type="protein sequence ID" value="MBF4691671.1"/>
    <property type="molecule type" value="Genomic_DNA"/>
</dbReference>
<gene>
    <name evidence="8" type="primary">fmt</name>
    <name evidence="11" type="ORF">ISU02_01000</name>
</gene>
<dbReference type="Gene3D" id="3.40.50.170">
    <property type="entry name" value="Formyl transferase, N-terminal domain"/>
    <property type="match status" value="1"/>
</dbReference>
<keyword evidence="6 8" id="KW-0648">Protein biosynthesis</keyword>
<evidence type="ECO:0000256" key="2">
    <source>
        <dbReference type="ARBA" id="ARBA00010699"/>
    </source>
</evidence>
<evidence type="ECO:0000256" key="5">
    <source>
        <dbReference type="ARBA" id="ARBA00022679"/>
    </source>
</evidence>
<evidence type="ECO:0000256" key="4">
    <source>
        <dbReference type="ARBA" id="ARBA00016014"/>
    </source>
</evidence>
<dbReference type="InterPro" id="IPR001555">
    <property type="entry name" value="GART_AS"/>
</dbReference>
<dbReference type="InterPro" id="IPR011034">
    <property type="entry name" value="Formyl_transferase-like_C_sf"/>
</dbReference>
<dbReference type="Gene3D" id="3.10.25.10">
    <property type="entry name" value="Formyl transferase, C-terminal domain"/>
    <property type="match status" value="1"/>
</dbReference>
<dbReference type="InterPro" id="IPR005794">
    <property type="entry name" value="Fmt"/>
</dbReference>
<feature type="domain" description="Formyl transferase N-terminal" evidence="9">
    <location>
        <begin position="1"/>
        <end position="178"/>
    </location>
</feature>
<evidence type="ECO:0000259" key="10">
    <source>
        <dbReference type="Pfam" id="PF02911"/>
    </source>
</evidence>
<dbReference type="CDD" id="cd08646">
    <property type="entry name" value="FMT_core_Met-tRNA-FMT_N"/>
    <property type="match status" value="1"/>
</dbReference>
<name>A0ABR9ZMX8_9FIRM</name>
<comment type="similarity">
    <text evidence="2 8">Belongs to the Fmt family.</text>
</comment>
<keyword evidence="5 8" id="KW-0808">Transferase</keyword>
<dbReference type="CDD" id="cd08704">
    <property type="entry name" value="Met_tRNA_FMT_C"/>
    <property type="match status" value="1"/>
</dbReference>
<dbReference type="NCBIfam" id="TIGR00460">
    <property type="entry name" value="fmt"/>
    <property type="match status" value="1"/>
</dbReference>
<feature type="binding site" evidence="8">
    <location>
        <begin position="108"/>
        <end position="111"/>
    </location>
    <ligand>
        <name>(6S)-5,6,7,8-tetrahydrofolate</name>
        <dbReference type="ChEBI" id="CHEBI:57453"/>
    </ligand>
</feature>
<protein>
    <recommendedName>
        <fullName evidence="4 8">Methionyl-tRNA formyltransferase</fullName>
        <ecNumber evidence="3 8">2.1.2.9</ecNumber>
    </recommendedName>
</protein>
<dbReference type="Pfam" id="PF00551">
    <property type="entry name" value="Formyl_trans_N"/>
    <property type="match status" value="1"/>
</dbReference>
<dbReference type="PANTHER" id="PTHR11138">
    <property type="entry name" value="METHIONYL-TRNA FORMYLTRANSFERASE"/>
    <property type="match status" value="1"/>
</dbReference>
<dbReference type="Pfam" id="PF02911">
    <property type="entry name" value="Formyl_trans_C"/>
    <property type="match status" value="1"/>
</dbReference>
<dbReference type="EC" id="2.1.2.9" evidence="3 8"/>
<comment type="function">
    <text evidence="1 8">Attaches a formyl group to the free amino group of methionyl-tRNA(fMet). The formyl group appears to play a dual role in the initiator identity of N-formylmethionyl-tRNA by promoting its recognition by IF2 and preventing the misappropriation of this tRNA by the elongation apparatus.</text>
</comment>
<evidence type="ECO:0000259" key="9">
    <source>
        <dbReference type="Pfam" id="PF00551"/>
    </source>
</evidence>
<dbReference type="PROSITE" id="PS00373">
    <property type="entry name" value="GART"/>
    <property type="match status" value="1"/>
</dbReference>